<protein>
    <recommendedName>
        <fullName evidence="8">Probable membrane transporter protein</fullName>
    </recommendedName>
</protein>
<proteinExistence type="inferred from homology"/>
<feature type="transmembrane region" description="Helical" evidence="8">
    <location>
        <begin position="34"/>
        <end position="56"/>
    </location>
</feature>
<dbReference type="PANTHER" id="PTHR30269">
    <property type="entry name" value="TRANSMEMBRANE PROTEIN YFCA"/>
    <property type="match status" value="1"/>
</dbReference>
<evidence type="ECO:0000313" key="10">
    <source>
        <dbReference type="Proteomes" id="UP000244335"/>
    </source>
</evidence>
<evidence type="ECO:0000256" key="7">
    <source>
        <dbReference type="ARBA" id="ARBA00023136"/>
    </source>
</evidence>
<feature type="transmembrane region" description="Helical" evidence="8">
    <location>
        <begin position="76"/>
        <end position="94"/>
    </location>
</feature>
<dbReference type="Proteomes" id="UP000244335">
    <property type="component" value="Unassembled WGS sequence"/>
</dbReference>
<dbReference type="Pfam" id="PF01925">
    <property type="entry name" value="TauE"/>
    <property type="match status" value="1"/>
</dbReference>
<accession>A0AA92BYM9</accession>
<dbReference type="RefSeq" id="WP_116492367.1">
    <property type="nucleotide sequence ID" value="NZ_QDFR01000019.1"/>
</dbReference>
<keyword evidence="7 8" id="KW-0472">Membrane</keyword>
<sequence>MSDYSVSILFVIAATFFSAGLVKGVTGMGLPTVAMGILGGVLSPLVAASLLIVPSLLTNVWQLMAGMNVMPILRRLWTMMAGVLFGTVATASMLTGEGAGWSTLALGAALTIYAIYTLQAKPYRVQPAHERWLSPLVGILTGLITGATGVFVIPAVPYLQSLGFEKDDLVQALGLSFTVSTIALTIGLVSHGAFQVGEAGLSALAVLPALLGMVAGQRLRKAFNPATFKRCFLVTLVLLGLEMMLRSAG</sequence>
<comment type="caution">
    <text evidence="9">The sequence shown here is derived from an EMBL/GenBank/DDBJ whole genome shotgun (WGS) entry which is preliminary data.</text>
</comment>
<feature type="transmembrane region" description="Helical" evidence="8">
    <location>
        <begin position="100"/>
        <end position="120"/>
    </location>
</feature>
<feature type="transmembrane region" description="Helical" evidence="8">
    <location>
        <begin position="132"/>
        <end position="157"/>
    </location>
</feature>
<dbReference type="EMBL" id="QDFR01000019">
    <property type="protein sequence ID" value="PVE49748.1"/>
    <property type="molecule type" value="Genomic_DNA"/>
</dbReference>
<feature type="transmembrane region" description="Helical" evidence="8">
    <location>
        <begin position="169"/>
        <end position="189"/>
    </location>
</feature>
<evidence type="ECO:0000256" key="8">
    <source>
        <dbReference type="RuleBase" id="RU363041"/>
    </source>
</evidence>
<evidence type="ECO:0000256" key="3">
    <source>
        <dbReference type="ARBA" id="ARBA00022448"/>
    </source>
</evidence>
<keyword evidence="5 8" id="KW-0812">Transmembrane</keyword>
<evidence type="ECO:0000256" key="2">
    <source>
        <dbReference type="ARBA" id="ARBA00009142"/>
    </source>
</evidence>
<evidence type="ECO:0000256" key="4">
    <source>
        <dbReference type="ARBA" id="ARBA00022475"/>
    </source>
</evidence>
<dbReference type="PANTHER" id="PTHR30269:SF32">
    <property type="entry name" value="MEMBRANE TRANSPORTER PROTEIN-RELATED"/>
    <property type="match status" value="1"/>
</dbReference>
<dbReference type="InterPro" id="IPR052017">
    <property type="entry name" value="TSUP"/>
</dbReference>
<evidence type="ECO:0000313" key="9">
    <source>
        <dbReference type="EMBL" id="PVE49748.1"/>
    </source>
</evidence>
<gene>
    <name evidence="9" type="ORF">DC430_24025</name>
</gene>
<keyword evidence="6 8" id="KW-1133">Transmembrane helix</keyword>
<organism evidence="9 10">
    <name type="scientific">Rhizobium rhizogenes</name>
    <name type="common">Agrobacterium rhizogenes</name>
    <dbReference type="NCBI Taxonomy" id="359"/>
    <lineage>
        <taxon>Bacteria</taxon>
        <taxon>Pseudomonadati</taxon>
        <taxon>Pseudomonadota</taxon>
        <taxon>Alphaproteobacteria</taxon>
        <taxon>Hyphomicrobiales</taxon>
        <taxon>Rhizobiaceae</taxon>
        <taxon>Rhizobium/Agrobacterium group</taxon>
        <taxon>Rhizobium</taxon>
    </lineage>
</organism>
<dbReference type="AlphaFoldDB" id="A0AA92BYM9"/>
<keyword evidence="3" id="KW-0813">Transport</keyword>
<comment type="similarity">
    <text evidence="2 8">Belongs to the 4-toluene sulfonate uptake permease (TSUP) (TC 2.A.102) family.</text>
</comment>
<comment type="subcellular location">
    <subcellularLocation>
        <location evidence="1 8">Cell membrane</location>
        <topology evidence="1 8">Multi-pass membrane protein</topology>
    </subcellularLocation>
</comment>
<dbReference type="InterPro" id="IPR002781">
    <property type="entry name" value="TM_pro_TauE-like"/>
</dbReference>
<reference evidence="9 10" key="1">
    <citation type="submission" date="2018-04" db="EMBL/GenBank/DDBJ databases">
        <authorList>
            <person name="Hagen T."/>
        </authorList>
    </citation>
    <scope>NUCLEOTIDE SEQUENCE [LARGE SCALE GENOMIC DNA]</scope>
    <source>
        <strain evidence="9 10">TPD7009</strain>
    </source>
</reference>
<evidence type="ECO:0000256" key="5">
    <source>
        <dbReference type="ARBA" id="ARBA00022692"/>
    </source>
</evidence>
<dbReference type="GO" id="GO:0005886">
    <property type="term" value="C:plasma membrane"/>
    <property type="evidence" value="ECO:0007669"/>
    <property type="project" value="UniProtKB-SubCell"/>
</dbReference>
<feature type="transmembrane region" description="Helical" evidence="8">
    <location>
        <begin position="227"/>
        <end position="245"/>
    </location>
</feature>
<evidence type="ECO:0000256" key="1">
    <source>
        <dbReference type="ARBA" id="ARBA00004651"/>
    </source>
</evidence>
<evidence type="ECO:0000256" key="6">
    <source>
        <dbReference type="ARBA" id="ARBA00022989"/>
    </source>
</evidence>
<feature type="transmembrane region" description="Helical" evidence="8">
    <location>
        <begin position="196"/>
        <end position="215"/>
    </location>
</feature>
<name>A0AA92BYM9_RHIRH</name>
<keyword evidence="4 8" id="KW-1003">Cell membrane</keyword>